<dbReference type="PANTHER" id="PTHR30036">
    <property type="entry name" value="D-XYLOSE-BINDING PERIPLASMIC PROTEIN"/>
    <property type="match status" value="1"/>
</dbReference>
<dbReference type="Proteomes" id="UP001205337">
    <property type="component" value="Unassembled WGS sequence"/>
</dbReference>
<sequence>MNTHTRPFAATTLIATALALAGCAPDGPSPIGAGAASTRACVILPDTATARWEQDDAPAITRSISDAGFTVDLRNAGGATGNYELLGEELLGGGCGVMILADFDGAAVSVASKAREQGVPVIAYDRPISDYLVAFDLDNIGRLEAESVVDGLRSAGKDPATSTVYFVGGDPSDTSSASVRASAAAVLIAAGVETSSSFDGSGDPQDTAHRFAQQLDAKGGRIDAAWVMNDTDAQGVVQVLDARGITVPVSGQGATAESLRNVLRGTQTTTIAKDYRAEARAAAVIAIGLLFGNDLDPETDGFTLDGVPYTKVPVERIGQGQLRQAVLDGLVRADVLCAGAESACASLGIG</sequence>
<gene>
    <name evidence="5" type="ORF">NUH29_13790</name>
</gene>
<dbReference type="EMBL" id="JANTHX010000008">
    <property type="protein sequence ID" value="MCS0500619.1"/>
    <property type="molecule type" value="Genomic_DNA"/>
</dbReference>
<accession>A0ABT1ZIT0</accession>
<comment type="subcellular location">
    <subcellularLocation>
        <location evidence="1">Cell envelope</location>
    </subcellularLocation>
</comment>
<dbReference type="RefSeq" id="WP_258799807.1">
    <property type="nucleotide sequence ID" value="NZ_JANTHX010000008.1"/>
</dbReference>
<comment type="caution">
    <text evidence="5">The sequence shown here is derived from an EMBL/GenBank/DDBJ whole genome shotgun (WGS) entry which is preliminary data.</text>
</comment>
<reference evidence="5 6" key="1">
    <citation type="submission" date="2022-08" db="EMBL/GenBank/DDBJ databases">
        <authorList>
            <person name="Li F."/>
        </authorList>
    </citation>
    <scope>NUCLEOTIDE SEQUENCE [LARGE SCALE GENOMIC DNA]</scope>
    <source>
        <strain evidence="5 6">10F1B-8-1</strain>
    </source>
</reference>
<feature type="signal peptide" evidence="3">
    <location>
        <begin position="1"/>
        <end position="21"/>
    </location>
</feature>
<evidence type="ECO:0000259" key="4">
    <source>
        <dbReference type="Pfam" id="PF13407"/>
    </source>
</evidence>
<keyword evidence="2 3" id="KW-0732">Signal</keyword>
<protein>
    <submittedName>
        <fullName evidence="5">Substrate-binding domain-containing protein</fullName>
    </submittedName>
</protein>
<dbReference type="InterPro" id="IPR050555">
    <property type="entry name" value="Bact_Solute-Bind_Prot2"/>
</dbReference>
<evidence type="ECO:0000313" key="5">
    <source>
        <dbReference type="EMBL" id="MCS0500619.1"/>
    </source>
</evidence>
<dbReference type="SUPFAM" id="SSF53822">
    <property type="entry name" value="Periplasmic binding protein-like I"/>
    <property type="match status" value="1"/>
</dbReference>
<organism evidence="5 6">
    <name type="scientific">Protaetiibacter mangrovi</name>
    <dbReference type="NCBI Taxonomy" id="2970926"/>
    <lineage>
        <taxon>Bacteria</taxon>
        <taxon>Bacillati</taxon>
        <taxon>Actinomycetota</taxon>
        <taxon>Actinomycetes</taxon>
        <taxon>Micrococcales</taxon>
        <taxon>Microbacteriaceae</taxon>
        <taxon>Protaetiibacter</taxon>
    </lineage>
</organism>
<dbReference type="Pfam" id="PF13407">
    <property type="entry name" value="Peripla_BP_4"/>
    <property type="match status" value="1"/>
</dbReference>
<dbReference type="InterPro" id="IPR025997">
    <property type="entry name" value="SBP_2_dom"/>
</dbReference>
<name>A0ABT1ZIT0_9MICO</name>
<dbReference type="InterPro" id="IPR028082">
    <property type="entry name" value="Peripla_BP_I"/>
</dbReference>
<feature type="chain" id="PRO_5047332791" evidence="3">
    <location>
        <begin position="22"/>
        <end position="350"/>
    </location>
</feature>
<evidence type="ECO:0000256" key="2">
    <source>
        <dbReference type="ARBA" id="ARBA00022729"/>
    </source>
</evidence>
<dbReference type="Gene3D" id="3.40.50.2300">
    <property type="match status" value="2"/>
</dbReference>
<evidence type="ECO:0000313" key="6">
    <source>
        <dbReference type="Proteomes" id="UP001205337"/>
    </source>
</evidence>
<feature type="domain" description="Periplasmic binding protein" evidence="4">
    <location>
        <begin position="42"/>
        <end position="293"/>
    </location>
</feature>
<keyword evidence="6" id="KW-1185">Reference proteome</keyword>
<dbReference type="PANTHER" id="PTHR30036:SF1">
    <property type="entry name" value="D-XYLOSE-BINDING PERIPLASMIC PROTEIN"/>
    <property type="match status" value="1"/>
</dbReference>
<evidence type="ECO:0000256" key="3">
    <source>
        <dbReference type="SAM" id="SignalP"/>
    </source>
</evidence>
<evidence type="ECO:0000256" key="1">
    <source>
        <dbReference type="ARBA" id="ARBA00004196"/>
    </source>
</evidence>
<proteinExistence type="predicted"/>
<dbReference type="PROSITE" id="PS51257">
    <property type="entry name" value="PROKAR_LIPOPROTEIN"/>
    <property type="match status" value="1"/>
</dbReference>